<comment type="caution">
    <text evidence="2">The sequence shown here is derived from an EMBL/GenBank/DDBJ whole genome shotgun (WGS) entry which is preliminary data.</text>
</comment>
<evidence type="ECO:0000256" key="1">
    <source>
        <dbReference type="SAM" id="Coils"/>
    </source>
</evidence>
<dbReference type="RefSeq" id="WP_283832017.1">
    <property type="nucleotide sequence ID" value="NZ_JASJEU010000013.1"/>
</dbReference>
<feature type="coiled-coil region" evidence="1">
    <location>
        <begin position="55"/>
        <end position="89"/>
    </location>
</feature>
<evidence type="ECO:0000313" key="2">
    <source>
        <dbReference type="EMBL" id="MDJ1650676.1"/>
    </source>
</evidence>
<proteinExistence type="predicted"/>
<evidence type="ECO:0000313" key="3">
    <source>
        <dbReference type="Proteomes" id="UP001232750"/>
    </source>
</evidence>
<reference evidence="2 3" key="1">
    <citation type="submission" date="2023-05" db="EMBL/GenBank/DDBJ databases">
        <title>Gordonibacter KGMB12511T sp. nov., isolated from faeces of healthy Korean.</title>
        <authorList>
            <person name="Kim H.S."/>
            <person name="Kim J.-S."/>
            <person name="Suh M.K."/>
            <person name="Eom M.K."/>
            <person name="Do H.E."/>
            <person name="Lee J.-S."/>
        </authorList>
    </citation>
    <scope>NUCLEOTIDE SEQUENCE [LARGE SCALE GENOMIC DNA]</scope>
    <source>
        <strain evidence="2 3">KGMB12511</strain>
    </source>
</reference>
<gene>
    <name evidence="2" type="ORF">QNJ86_07670</name>
</gene>
<protein>
    <submittedName>
        <fullName evidence="2">Uncharacterized protein</fullName>
    </submittedName>
</protein>
<name>A0ABT7DMD1_9ACTN</name>
<organism evidence="2 3">
    <name type="scientific">Gordonibacter faecis</name>
    <dbReference type="NCBI Taxonomy" id="3047475"/>
    <lineage>
        <taxon>Bacteria</taxon>
        <taxon>Bacillati</taxon>
        <taxon>Actinomycetota</taxon>
        <taxon>Coriobacteriia</taxon>
        <taxon>Eggerthellales</taxon>
        <taxon>Eggerthellaceae</taxon>
        <taxon>Gordonibacter</taxon>
    </lineage>
</organism>
<dbReference type="EMBL" id="JASJEU010000013">
    <property type="protein sequence ID" value="MDJ1650676.1"/>
    <property type="molecule type" value="Genomic_DNA"/>
</dbReference>
<dbReference type="Proteomes" id="UP001232750">
    <property type="component" value="Unassembled WGS sequence"/>
</dbReference>
<accession>A0ABT7DMD1</accession>
<sequence>MPGRAAGGRLPGDVVEVETVDEEAAFARLQELYDQLPERQRQGEQLAQAVAAAEVVRCEAELHTARTLLEEAEAHERAARAALDEALASGDDALVDARRRAHLHAGSLLGFRIGPAKNAETALARALEEGGFATAEAARGALMDEDARAALQAEVEAYRAAYAAALEVCERLGAADE</sequence>
<keyword evidence="3" id="KW-1185">Reference proteome</keyword>
<keyword evidence="1" id="KW-0175">Coiled coil</keyword>